<protein>
    <submittedName>
        <fullName evidence="1">Uncharacterized protein</fullName>
    </submittedName>
</protein>
<accession>X1KA99</accession>
<proteinExistence type="predicted"/>
<gene>
    <name evidence="1" type="ORF">S03H2_55265</name>
</gene>
<evidence type="ECO:0000313" key="1">
    <source>
        <dbReference type="EMBL" id="GAH78983.1"/>
    </source>
</evidence>
<dbReference type="AlphaFoldDB" id="X1KA99"/>
<dbReference type="SUPFAM" id="SSF53146">
    <property type="entry name" value="Nitrogenase accessory factor-like"/>
    <property type="match status" value="1"/>
</dbReference>
<organism evidence="1">
    <name type="scientific">marine sediment metagenome</name>
    <dbReference type="NCBI Taxonomy" id="412755"/>
    <lineage>
        <taxon>unclassified sequences</taxon>
        <taxon>metagenomes</taxon>
        <taxon>ecological metagenomes</taxon>
    </lineage>
</organism>
<dbReference type="InterPro" id="IPR036105">
    <property type="entry name" value="DiNase_FeMo-co_biosyn_sf"/>
</dbReference>
<reference evidence="1" key="1">
    <citation type="journal article" date="2014" name="Front. Microbiol.">
        <title>High frequency of phylogenetically diverse reductive dehalogenase-homologous genes in deep subseafloor sedimentary metagenomes.</title>
        <authorList>
            <person name="Kawai M."/>
            <person name="Futagami T."/>
            <person name="Toyoda A."/>
            <person name="Takaki Y."/>
            <person name="Nishi S."/>
            <person name="Hori S."/>
            <person name="Arai W."/>
            <person name="Tsubouchi T."/>
            <person name="Morono Y."/>
            <person name="Uchiyama I."/>
            <person name="Ito T."/>
            <person name="Fujiyama A."/>
            <person name="Inagaki F."/>
            <person name="Takami H."/>
        </authorList>
    </citation>
    <scope>NUCLEOTIDE SEQUENCE</scope>
    <source>
        <strain evidence="1">Expedition CK06-06</strain>
    </source>
</reference>
<dbReference type="EMBL" id="BARU01035289">
    <property type="protein sequence ID" value="GAH78983.1"/>
    <property type="molecule type" value="Genomic_DNA"/>
</dbReference>
<name>X1KA99_9ZZZZ</name>
<sequence length="56" mass="6574">MDTDPFEIYMFKKKRIQNMKKIAIPVLNGILSIHFGHCDDFQIFDTEGQKIRNSVT</sequence>
<feature type="non-terminal residue" evidence="1">
    <location>
        <position position="56"/>
    </location>
</feature>
<comment type="caution">
    <text evidence="1">The sequence shown here is derived from an EMBL/GenBank/DDBJ whole genome shotgun (WGS) entry which is preliminary data.</text>
</comment>
<dbReference type="Gene3D" id="3.30.420.130">
    <property type="entry name" value="Dinitrogenase iron-molybdenum cofactor biosynthesis domain"/>
    <property type="match status" value="1"/>
</dbReference>